<accession>A0AA39Y531</accession>
<dbReference type="SUPFAM" id="SSF56112">
    <property type="entry name" value="Protein kinase-like (PK-like)"/>
    <property type="match status" value="1"/>
</dbReference>
<dbReference type="InterPro" id="IPR002575">
    <property type="entry name" value="Aminoglycoside_PTrfase"/>
</dbReference>
<dbReference type="EMBL" id="JAULSV010000004">
    <property type="protein sequence ID" value="KAK0646184.1"/>
    <property type="molecule type" value="Genomic_DNA"/>
</dbReference>
<dbReference type="AlphaFoldDB" id="A0AA39Y531"/>
<gene>
    <name evidence="2" type="ORF">B0T16DRAFT_446247</name>
</gene>
<name>A0AA39Y531_9PEZI</name>
<dbReference type="InterPro" id="IPR011009">
    <property type="entry name" value="Kinase-like_dom_sf"/>
</dbReference>
<protein>
    <recommendedName>
        <fullName evidence="1">Aminoglycoside phosphotransferase domain-containing protein</fullName>
    </recommendedName>
</protein>
<keyword evidence="3" id="KW-1185">Reference proteome</keyword>
<proteinExistence type="predicted"/>
<dbReference type="Proteomes" id="UP001174936">
    <property type="component" value="Unassembled WGS sequence"/>
</dbReference>
<evidence type="ECO:0000313" key="3">
    <source>
        <dbReference type="Proteomes" id="UP001174936"/>
    </source>
</evidence>
<reference evidence="2" key="1">
    <citation type="submission" date="2023-06" db="EMBL/GenBank/DDBJ databases">
        <title>Genome-scale phylogeny and comparative genomics of the fungal order Sordariales.</title>
        <authorList>
            <consortium name="Lawrence Berkeley National Laboratory"/>
            <person name="Hensen N."/>
            <person name="Bonometti L."/>
            <person name="Westerberg I."/>
            <person name="Brannstrom I.O."/>
            <person name="Guillou S."/>
            <person name="Cros-Aarteil S."/>
            <person name="Calhoun S."/>
            <person name="Haridas S."/>
            <person name="Kuo A."/>
            <person name="Mondo S."/>
            <person name="Pangilinan J."/>
            <person name="Riley R."/>
            <person name="Labutti K."/>
            <person name="Andreopoulos B."/>
            <person name="Lipzen A."/>
            <person name="Chen C."/>
            <person name="Yanf M."/>
            <person name="Daum C."/>
            <person name="Ng V."/>
            <person name="Clum A."/>
            <person name="Steindorff A."/>
            <person name="Ohm R."/>
            <person name="Martin F."/>
            <person name="Silar P."/>
            <person name="Natvig D."/>
            <person name="Lalanne C."/>
            <person name="Gautier V."/>
            <person name="Ament-Velasquez S.L."/>
            <person name="Kruys A."/>
            <person name="Hutchinson M.I."/>
            <person name="Powell A.J."/>
            <person name="Barry K."/>
            <person name="Miller A.N."/>
            <person name="Grigoriev I.V."/>
            <person name="Debuchy R."/>
            <person name="Gladieux P."/>
            <person name="Thoren M.H."/>
            <person name="Johannesson H."/>
        </authorList>
    </citation>
    <scope>NUCLEOTIDE SEQUENCE</scope>
    <source>
        <strain evidence="2">SMH2532-1</strain>
    </source>
</reference>
<comment type="caution">
    <text evidence="2">The sequence shown here is derived from an EMBL/GenBank/DDBJ whole genome shotgun (WGS) entry which is preliminary data.</text>
</comment>
<evidence type="ECO:0000313" key="2">
    <source>
        <dbReference type="EMBL" id="KAK0646184.1"/>
    </source>
</evidence>
<organism evidence="2 3">
    <name type="scientific">Cercophora newfieldiana</name>
    <dbReference type="NCBI Taxonomy" id="92897"/>
    <lineage>
        <taxon>Eukaryota</taxon>
        <taxon>Fungi</taxon>
        <taxon>Dikarya</taxon>
        <taxon>Ascomycota</taxon>
        <taxon>Pezizomycotina</taxon>
        <taxon>Sordariomycetes</taxon>
        <taxon>Sordariomycetidae</taxon>
        <taxon>Sordariales</taxon>
        <taxon>Lasiosphaeriaceae</taxon>
        <taxon>Cercophora</taxon>
    </lineage>
</organism>
<dbReference type="Pfam" id="PF01636">
    <property type="entry name" value="APH"/>
    <property type="match status" value="1"/>
</dbReference>
<sequence>MASAADFFARYHLSPEARSLCWSFAKTKHPHGNIRESPSQGFCSFTLQLNHDSIIQFRPAIHQIDLKIASAAYATHSSLAPFTTLIGTVIIPTTNTNQPTSSLLVYSMTLLPGISLTTLRILQPYIDLSPLITSFARLLSTTWNASLSTPPSKPSHRISSSLLPRLLLLHSALPPRFHPFTSHLLSALPSILSLPWTLTHGDLVPSNILVSLPPSLPILTGLLDWAEAEYLPFGICLYGLEELLGESTGGDGAQVHKYPAPGSVFRYYPNASELRALFWGELVALVPEVEAVRERVEMARLLGILLWHGFAFDEGRLDRVVCEGRDDEELQRLDVMLLGEVLN</sequence>
<evidence type="ECO:0000259" key="1">
    <source>
        <dbReference type="Pfam" id="PF01636"/>
    </source>
</evidence>
<feature type="domain" description="Aminoglycoside phosphotransferase" evidence="1">
    <location>
        <begin position="172"/>
        <end position="230"/>
    </location>
</feature>